<accession>A0A832G6D4</accession>
<organism evidence="2">
    <name type="scientific">Ignavibacterium album</name>
    <dbReference type="NCBI Taxonomy" id="591197"/>
    <lineage>
        <taxon>Bacteria</taxon>
        <taxon>Pseudomonadati</taxon>
        <taxon>Ignavibacteriota</taxon>
        <taxon>Ignavibacteria</taxon>
        <taxon>Ignavibacteriales</taxon>
        <taxon>Ignavibacteriaceae</taxon>
        <taxon>Ignavibacterium</taxon>
    </lineage>
</organism>
<dbReference type="InterPro" id="IPR015947">
    <property type="entry name" value="PUA-like_sf"/>
</dbReference>
<dbReference type="Gene3D" id="2.30.130.40">
    <property type="entry name" value="LON domain-like"/>
    <property type="match status" value="1"/>
</dbReference>
<dbReference type="PROSITE" id="PS51787">
    <property type="entry name" value="LON_N"/>
    <property type="match status" value="1"/>
</dbReference>
<dbReference type="SMART" id="SM00464">
    <property type="entry name" value="LON"/>
    <property type="match status" value="1"/>
</dbReference>
<name>A0A832G6D4_9BACT</name>
<dbReference type="AlphaFoldDB" id="A0A832G6D4"/>
<dbReference type="Pfam" id="PF02190">
    <property type="entry name" value="LON_substr_bdg"/>
    <property type="match status" value="1"/>
</dbReference>
<dbReference type="EMBL" id="DSVI01000004">
    <property type="protein sequence ID" value="HGT46960.1"/>
    <property type="molecule type" value="Genomic_DNA"/>
</dbReference>
<dbReference type="InterPro" id="IPR046336">
    <property type="entry name" value="Lon_prtase_N_sf"/>
</dbReference>
<evidence type="ECO:0000313" key="2">
    <source>
        <dbReference type="EMBL" id="HGT46960.1"/>
    </source>
</evidence>
<proteinExistence type="predicted"/>
<comment type="caution">
    <text evidence="2">The sequence shown here is derived from an EMBL/GenBank/DDBJ whole genome shotgun (WGS) entry which is preliminary data.</text>
</comment>
<gene>
    <name evidence="2" type="ORF">ENS56_02885</name>
</gene>
<dbReference type="SUPFAM" id="SSF88697">
    <property type="entry name" value="PUA domain-like"/>
    <property type="match status" value="1"/>
</dbReference>
<evidence type="ECO:0000259" key="1">
    <source>
        <dbReference type="PROSITE" id="PS51787"/>
    </source>
</evidence>
<protein>
    <recommendedName>
        <fullName evidence="1">Lon N-terminal domain-containing protein</fullName>
    </recommendedName>
</protein>
<sequence length="213" mass="24866">MSLIIPIFPLQLVVFPGSKYPLHIFEPRYQTLIRESIKNNTGFGIVLKYNYRISDVCTYVKVNKVLKRYLTGESDIVVEGISRYLINNIQIHPVGYVVANAESYDDEDDFADHNLEIQLIILFEELLARLDYKLPEEFWVNLKDSPKKSFKIAEKAGLSLLQQQELLILRNENIRLKFLIEHLNNLEKKYTSEATLKNMIMQDGFLNEKKDSH</sequence>
<reference evidence="2" key="1">
    <citation type="journal article" date="2020" name="mSystems">
        <title>Genome- and Community-Level Interaction Insights into Carbon Utilization and Element Cycling Functions of Hydrothermarchaeota in Hydrothermal Sediment.</title>
        <authorList>
            <person name="Zhou Z."/>
            <person name="Liu Y."/>
            <person name="Xu W."/>
            <person name="Pan J."/>
            <person name="Luo Z.H."/>
            <person name="Li M."/>
        </authorList>
    </citation>
    <scope>NUCLEOTIDE SEQUENCE [LARGE SCALE GENOMIC DNA]</scope>
    <source>
        <strain evidence="2">SpSt-500</strain>
    </source>
</reference>
<feature type="domain" description="Lon N-terminal" evidence="1">
    <location>
        <begin position="2"/>
        <end position="187"/>
    </location>
</feature>
<dbReference type="InterPro" id="IPR003111">
    <property type="entry name" value="Lon_prtase_N"/>
</dbReference>